<name>A0A2W5EC33_9SPHI</name>
<dbReference type="Gene3D" id="1.20.1250.20">
    <property type="entry name" value="MFS general substrate transporter like domains"/>
    <property type="match status" value="1"/>
</dbReference>
<protein>
    <recommendedName>
        <fullName evidence="4">Major facilitator superfamily (MFS) profile domain-containing protein</fullName>
    </recommendedName>
</protein>
<accession>A0A2W5EC33</accession>
<proteinExistence type="predicted"/>
<dbReference type="SUPFAM" id="SSF103473">
    <property type="entry name" value="MFS general substrate transporter"/>
    <property type="match status" value="1"/>
</dbReference>
<organism evidence="2 3">
    <name type="scientific">Pseudopedobacter saltans</name>
    <dbReference type="NCBI Taxonomy" id="151895"/>
    <lineage>
        <taxon>Bacteria</taxon>
        <taxon>Pseudomonadati</taxon>
        <taxon>Bacteroidota</taxon>
        <taxon>Sphingobacteriia</taxon>
        <taxon>Sphingobacteriales</taxon>
        <taxon>Sphingobacteriaceae</taxon>
        <taxon>Pseudopedobacter</taxon>
    </lineage>
</organism>
<keyword evidence="1" id="KW-0812">Transmembrane</keyword>
<feature type="transmembrane region" description="Helical" evidence="1">
    <location>
        <begin position="57"/>
        <end position="80"/>
    </location>
</feature>
<gene>
    <name evidence="2" type="ORF">DI598_18045</name>
</gene>
<dbReference type="Proteomes" id="UP000249645">
    <property type="component" value="Unassembled WGS sequence"/>
</dbReference>
<keyword evidence="1" id="KW-1133">Transmembrane helix</keyword>
<feature type="non-terminal residue" evidence="2">
    <location>
        <position position="157"/>
    </location>
</feature>
<comment type="caution">
    <text evidence="2">The sequence shown here is derived from an EMBL/GenBank/DDBJ whole genome shotgun (WGS) entry which is preliminary data.</text>
</comment>
<feature type="transmembrane region" description="Helical" evidence="1">
    <location>
        <begin position="92"/>
        <end position="111"/>
    </location>
</feature>
<feature type="transmembrane region" description="Helical" evidence="1">
    <location>
        <begin position="117"/>
        <end position="140"/>
    </location>
</feature>
<dbReference type="PANTHER" id="PTHR23523">
    <property type="match status" value="1"/>
</dbReference>
<dbReference type="PANTHER" id="PTHR23523:SF2">
    <property type="entry name" value="2-NITROIMIDAZOLE TRANSPORTER"/>
    <property type="match status" value="1"/>
</dbReference>
<reference evidence="2 3" key="1">
    <citation type="submission" date="2017-11" db="EMBL/GenBank/DDBJ databases">
        <title>Infants hospitalized years apart are colonized by the same room-sourced microbial strains.</title>
        <authorList>
            <person name="Brooks B."/>
            <person name="Olm M.R."/>
            <person name="Firek B.A."/>
            <person name="Baker R."/>
            <person name="Thomas B.C."/>
            <person name="Morowitz M.J."/>
            <person name="Banfield J.F."/>
        </authorList>
    </citation>
    <scope>NUCLEOTIDE SEQUENCE [LARGE SCALE GENOMIC DNA]</scope>
    <source>
        <strain evidence="2">S2_009_000_R2_76</strain>
    </source>
</reference>
<keyword evidence="1" id="KW-0472">Membrane</keyword>
<dbReference type="AlphaFoldDB" id="A0A2W5EC33"/>
<feature type="transmembrane region" description="Helical" evidence="1">
    <location>
        <begin position="6"/>
        <end position="24"/>
    </location>
</feature>
<dbReference type="EMBL" id="QFOI01000503">
    <property type="protein sequence ID" value="PZP41581.1"/>
    <property type="molecule type" value="Genomic_DNA"/>
</dbReference>
<evidence type="ECO:0000313" key="2">
    <source>
        <dbReference type="EMBL" id="PZP41581.1"/>
    </source>
</evidence>
<dbReference type="InterPro" id="IPR052524">
    <property type="entry name" value="MFS_Cyanate_Porter"/>
</dbReference>
<evidence type="ECO:0008006" key="4">
    <source>
        <dbReference type="Google" id="ProtNLM"/>
    </source>
</evidence>
<dbReference type="InterPro" id="IPR036259">
    <property type="entry name" value="MFS_trans_sf"/>
</dbReference>
<sequence>MWHGILGMLPLLCFGFFGLLGAFINRKLGLEKGMITALIMIFVGELIRSTMSHSIQFFVLFSIFSLGGMGIGNVLILPAIKHYFPNKIGPIKGVYLVVIALSAAVPSAVAVPTTIKFGWRFSIGIWSIPAFLAILPWMYLSKRNMNNLSKISISKKK</sequence>
<evidence type="ECO:0000313" key="3">
    <source>
        <dbReference type="Proteomes" id="UP000249645"/>
    </source>
</evidence>
<evidence type="ECO:0000256" key="1">
    <source>
        <dbReference type="SAM" id="Phobius"/>
    </source>
</evidence>